<dbReference type="AlphaFoldDB" id="A0A202C197"/>
<comment type="cofactor">
    <cofactor evidence="6">
        <name>Mg(2+)</name>
        <dbReference type="ChEBI" id="CHEBI:18420"/>
    </cofactor>
</comment>
<keyword evidence="6" id="KW-0460">Magnesium</keyword>
<proteinExistence type="inferred from homology"/>
<comment type="catalytic activity">
    <reaction evidence="6 7">
        <text>[phosphate](n) + ATP = [phosphate](n+1) + ADP</text>
        <dbReference type="Rhea" id="RHEA:19573"/>
        <dbReference type="Rhea" id="RHEA-COMP:9859"/>
        <dbReference type="Rhea" id="RHEA-COMP:14280"/>
        <dbReference type="ChEBI" id="CHEBI:16838"/>
        <dbReference type="ChEBI" id="CHEBI:30616"/>
        <dbReference type="ChEBI" id="CHEBI:456216"/>
        <dbReference type="EC" id="2.7.4.1"/>
    </reaction>
</comment>
<dbReference type="SUPFAM" id="SSF56024">
    <property type="entry name" value="Phospholipase D/nuclease"/>
    <property type="match status" value="2"/>
</dbReference>
<dbReference type="Pfam" id="PF17941">
    <property type="entry name" value="PP_kinase_C_1"/>
    <property type="match status" value="1"/>
</dbReference>
<feature type="binding site" evidence="6">
    <location>
        <position position="568"/>
    </location>
    <ligand>
        <name>ATP</name>
        <dbReference type="ChEBI" id="CHEBI:30616"/>
    </ligand>
</feature>
<dbReference type="Gene3D" id="1.20.58.310">
    <property type="entry name" value="Polyphosphate kinase N-terminal domain"/>
    <property type="match status" value="1"/>
</dbReference>
<evidence type="ECO:0000256" key="2">
    <source>
        <dbReference type="ARBA" id="ARBA00022679"/>
    </source>
</evidence>
<dbReference type="InterPro" id="IPR036830">
    <property type="entry name" value="PP_kinase_middle_dom_sf"/>
</dbReference>
<dbReference type="SUPFAM" id="SSF140356">
    <property type="entry name" value="PPK N-terminal domain-like"/>
    <property type="match status" value="1"/>
</dbReference>
<dbReference type="NCBIfam" id="NF003917">
    <property type="entry name" value="PRK05443.1-1"/>
    <property type="match status" value="1"/>
</dbReference>
<dbReference type="InterPro" id="IPR024953">
    <property type="entry name" value="PP_kinase_middle"/>
</dbReference>
<comment type="similarity">
    <text evidence="6 7">Belongs to the polyphosphate kinase 1 (PPK1) family.</text>
</comment>
<keyword evidence="1 6" id="KW-0597">Phosphoprotein</keyword>
<evidence type="ECO:0000259" key="8">
    <source>
        <dbReference type="Pfam" id="PF02503"/>
    </source>
</evidence>
<evidence type="ECO:0000259" key="11">
    <source>
        <dbReference type="Pfam" id="PF17941"/>
    </source>
</evidence>
<feature type="domain" description="Polyphosphate kinase middle" evidence="8">
    <location>
        <begin position="120"/>
        <end position="304"/>
    </location>
</feature>
<dbReference type="PIRSF" id="PIRSF015589">
    <property type="entry name" value="PP_kinase"/>
    <property type="match status" value="1"/>
</dbReference>
<feature type="binding site" evidence="6">
    <location>
        <position position="43"/>
    </location>
    <ligand>
        <name>ATP</name>
        <dbReference type="ChEBI" id="CHEBI:30616"/>
    </ligand>
</feature>
<keyword evidence="2 6" id="KW-0808">Transferase</keyword>
<dbReference type="GO" id="GO:0005524">
    <property type="term" value="F:ATP binding"/>
    <property type="evidence" value="ECO:0007669"/>
    <property type="project" value="UniProtKB-KW"/>
</dbReference>
<evidence type="ECO:0000256" key="4">
    <source>
        <dbReference type="ARBA" id="ARBA00022777"/>
    </source>
</evidence>
<dbReference type="Pfam" id="PF02503">
    <property type="entry name" value="PP_kinase"/>
    <property type="match status" value="1"/>
</dbReference>
<evidence type="ECO:0000256" key="5">
    <source>
        <dbReference type="ARBA" id="ARBA00022840"/>
    </source>
</evidence>
<keyword evidence="3 6" id="KW-0547">Nucleotide-binding</keyword>
<feature type="active site" description="Phosphohistidine intermediate" evidence="6">
    <location>
        <position position="434"/>
    </location>
</feature>
<dbReference type="Gene3D" id="3.30.1840.10">
    <property type="entry name" value="Polyphosphate kinase middle domain"/>
    <property type="match status" value="1"/>
</dbReference>
<sequence length="690" mass="80711">MSLHFNPRDITWLAFNERVLQEAMDEKVPLHLRIRFLGIFSNNLDEFFRVRVAGLKRAMDFKEKVIAESFYQPPSKILQKINDIVMRQQQNFDKTWKKILAEMAEHHVYIKTAKNLSANQKEFVRKYFDEVVESNVIPILLHENTPMPYMRDKSLYLGVAMRKKDWQYSSNYAIIEIPSRFVGRFVLLPSEDVEEKNVMLLEDVITFNLPHIFSYFGYDEFAANAFKVTKDAELELDNDIRTNFAEKIEKGLKNRRKGKPTRFVFDKDMDKALLEMLIRKLNLTKKDSIIPGGKIHNFKHFMDFPDVFERYEKPVERTSFTHPAFENTERVTDVILKHDVLLTFPYHKYNPVIDLLREAAMDPDVKSIQITAYRLASSSKIINALIYAARNGKEVTVMLELQARFDEESNLEWKEMLEPEGINVLIGIPNKKVHAKLCVIKKRSHNKTIQYGFVSTGNFNEKTARIYGDHLLMTADRGIMADINKVFNVLKKPKDDYLPILKTCKNLLVCPQFMREKIVHHIDKEIEEAKAGRRAEIIVKANSVSDRSLIEKLYEAAQAGVVIRMIVRGIYCAVNQKDFKEKIKAISIVDEYLEHARVMYFYNKGAEDMYISSADWMTRNLDYRIEAAAKITDKNLKKELKDILDIQLKDNVKARILDKKLSNEYIHNPKEECRSQIETYRYLKAKTKKK</sequence>
<gene>
    <name evidence="6" type="primary">ppk</name>
    <name evidence="12" type="ORF">B0E34_10095</name>
</gene>
<accession>A0A202C197</accession>
<organism evidence="12 13">
    <name type="scientific">Chryseobacterium mucoviscidosis</name>
    <dbReference type="NCBI Taxonomy" id="1945581"/>
    <lineage>
        <taxon>Bacteria</taxon>
        <taxon>Pseudomonadati</taxon>
        <taxon>Bacteroidota</taxon>
        <taxon>Flavobacteriia</taxon>
        <taxon>Flavobacteriales</taxon>
        <taxon>Weeksellaceae</taxon>
        <taxon>Chryseobacterium group</taxon>
        <taxon>Chryseobacterium</taxon>
    </lineage>
</organism>
<dbReference type="InterPro" id="IPR025198">
    <property type="entry name" value="PPK_N_dom"/>
</dbReference>
<dbReference type="Proteomes" id="UP000196355">
    <property type="component" value="Unassembled WGS sequence"/>
</dbReference>
<comment type="caution">
    <text evidence="12">The sequence shown here is derived from an EMBL/GenBank/DDBJ whole genome shotgun (WGS) entry which is preliminary data.</text>
</comment>
<feature type="binding site" evidence="6">
    <location>
        <position position="374"/>
    </location>
    <ligand>
        <name>Mg(2+)</name>
        <dbReference type="ChEBI" id="CHEBI:18420"/>
    </ligand>
</feature>
<feature type="domain" description="Polyphosphate kinase C-terminal" evidence="11">
    <location>
        <begin position="331"/>
        <end position="494"/>
    </location>
</feature>
<keyword evidence="6" id="KW-0479">Metal-binding</keyword>
<evidence type="ECO:0000259" key="9">
    <source>
        <dbReference type="Pfam" id="PF13089"/>
    </source>
</evidence>
<feature type="binding site" evidence="6">
    <location>
        <position position="404"/>
    </location>
    <ligand>
        <name>Mg(2+)</name>
        <dbReference type="ChEBI" id="CHEBI:18420"/>
    </ligand>
</feature>
<dbReference type="EMBL" id="MVAG01000114">
    <property type="protein sequence ID" value="OVE57501.1"/>
    <property type="molecule type" value="Genomic_DNA"/>
</dbReference>
<dbReference type="GO" id="GO:0046872">
    <property type="term" value="F:metal ion binding"/>
    <property type="evidence" value="ECO:0007669"/>
    <property type="project" value="UniProtKB-KW"/>
</dbReference>
<keyword evidence="4 6" id="KW-0418">Kinase</keyword>
<dbReference type="InterPro" id="IPR025200">
    <property type="entry name" value="PPK_C_dom2"/>
</dbReference>
<dbReference type="InterPro" id="IPR003414">
    <property type="entry name" value="PP_kinase"/>
</dbReference>
<keyword evidence="13" id="KW-1185">Reference proteome</keyword>
<dbReference type="GO" id="GO:0009358">
    <property type="term" value="C:polyphosphate kinase complex"/>
    <property type="evidence" value="ECO:0007669"/>
    <property type="project" value="InterPro"/>
</dbReference>
<dbReference type="InterPro" id="IPR041108">
    <property type="entry name" value="PP_kinase_C_1"/>
</dbReference>
<dbReference type="PANTHER" id="PTHR30218">
    <property type="entry name" value="POLYPHOSPHATE KINASE"/>
    <property type="match status" value="1"/>
</dbReference>
<dbReference type="InterPro" id="IPR036832">
    <property type="entry name" value="PPK_N_dom_sf"/>
</dbReference>
<evidence type="ECO:0000313" key="12">
    <source>
        <dbReference type="EMBL" id="OVE57501.1"/>
    </source>
</evidence>
<evidence type="ECO:0000256" key="3">
    <source>
        <dbReference type="ARBA" id="ARBA00022741"/>
    </source>
</evidence>
<dbReference type="Pfam" id="PF13090">
    <property type="entry name" value="PP_kinase_C"/>
    <property type="match status" value="1"/>
</dbReference>
<reference evidence="13" key="1">
    <citation type="submission" date="2017-02" db="EMBL/GenBank/DDBJ databases">
        <authorList>
            <person name="Tetz G."/>
            <person name="Tetz V."/>
        </authorList>
    </citation>
    <scope>NUCLEOTIDE SEQUENCE [LARGE SCALE GENOMIC DNA]</scope>
    <source>
        <strain evidence="13">VT16-26</strain>
    </source>
</reference>
<evidence type="ECO:0000313" key="13">
    <source>
        <dbReference type="Proteomes" id="UP000196355"/>
    </source>
</evidence>
<dbReference type="EC" id="2.7.4.1" evidence="6 7"/>
<feature type="binding site" evidence="6">
    <location>
        <position position="595"/>
    </location>
    <ligand>
        <name>ATP</name>
        <dbReference type="ChEBI" id="CHEBI:30616"/>
    </ligand>
</feature>
<feature type="domain" description="Polyphosphate kinase N-terminal" evidence="9">
    <location>
        <begin position="6"/>
        <end position="110"/>
    </location>
</feature>
<dbReference type="NCBIfam" id="TIGR03705">
    <property type="entry name" value="poly_P_kin"/>
    <property type="match status" value="1"/>
</dbReference>
<dbReference type="RefSeq" id="WP_087709166.1">
    <property type="nucleotide sequence ID" value="NZ_MVAG01000114.1"/>
</dbReference>
<dbReference type="Pfam" id="PF13089">
    <property type="entry name" value="PP_kinase_N"/>
    <property type="match status" value="1"/>
</dbReference>
<dbReference type="PANTHER" id="PTHR30218:SF0">
    <property type="entry name" value="POLYPHOSPHATE KINASE"/>
    <property type="match status" value="1"/>
</dbReference>
<dbReference type="HAMAP" id="MF_00347">
    <property type="entry name" value="Polyphosphate_kinase"/>
    <property type="match status" value="1"/>
</dbReference>
<protein>
    <recommendedName>
        <fullName evidence="6 7">Polyphosphate kinase</fullName>
        <ecNumber evidence="6 7">2.7.4.1</ecNumber>
    </recommendedName>
    <alternativeName>
        <fullName evidence="6">ATP-polyphosphate phosphotransferase</fullName>
    </alternativeName>
    <alternativeName>
        <fullName evidence="6">Polyphosphoric acid kinase</fullName>
    </alternativeName>
</protein>
<evidence type="ECO:0000256" key="1">
    <source>
        <dbReference type="ARBA" id="ARBA00022553"/>
    </source>
</evidence>
<comment type="function">
    <text evidence="6 7">Catalyzes the reversible transfer of the terminal phosphate of ATP to form a long-chain polyphosphate (polyP).</text>
</comment>
<dbReference type="GO" id="GO:0008976">
    <property type="term" value="F:polyphosphate kinase activity"/>
    <property type="evidence" value="ECO:0007669"/>
    <property type="project" value="UniProtKB-UniRule"/>
</dbReference>
<keyword evidence="5 6" id="KW-0067">ATP-binding</keyword>
<evidence type="ECO:0000259" key="10">
    <source>
        <dbReference type="Pfam" id="PF13090"/>
    </source>
</evidence>
<dbReference type="Gene3D" id="3.30.870.10">
    <property type="entry name" value="Endonuclease Chain A"/>
    <property type="match status" value="2"/>
</dbReference>
<dbReference type="SUPFAM" id="SSF143724">
    <property type="entry name" value="PHP14-like"/>
    <property type="match status" value="1"/>
</dbReference>
<dbReference type="GO" id="GO:0006799">
    <property type="term" value="P:polyphosphate biosynthetic process"/>
    <property type="evidence" value="ECO:0007669"/>
    <property type="project" value="UniProtKB-UniRule"/>
</dbReference>
<feature type="binding site" evidence="6">
    <location>
        <position position="467"/>
    </location>
    <ligand>
        <name>ATP</name>
        <dbReference type="ChEBI" id="CHEBI:30616"/>
    </ligand>
</feature>
<comment type="PTM">
    <text evidence="6 7">An intermediate of this reaction is the autophosphorylated ppk in which a phosphate is covalently linked to a histidine residue through a N-P bond.</text>
</comment>
<evidence type="ECO:0000256" key="7">
    <source>
        <dbReference type="RuleBase" id="RU003800"/>
    </source>
</evidence>
<evidence type="ECO:0000256" key="6">
    <source>
        <dbReference type="HAMAP-Rule" id="MF_00347"/>
    </source>
</evidence>
<name>A0A202C197_9FLAO</name>
<feature type="domain" description="Polyphosphate kinase C-terminal" evidence="10">
    <location>
        <begin position="507"/>
        <end position="676"/>
    </location>
</feature>